<keyword evidence="2" id="KW-1003">Cell membrane</keyword>
<proteinExistence type="predicted"/>
<accession>A0ABM8CBL6</accession>
<feature type="domain" description="ABC3 transporter permease C-terminal" evidence="7">
    <location>
        <begin position="273"/>
        <end position="389"/>
    </location>
</feature>
<feature type="transmembrane region" description="Helical" evidence="6">
    <location>
        <begin position="431"/>
        <end position="456"/>
    </location>
</feature>
<dbReference type="PANTHER" id="PTHR30287:SF1">
    <property type="entry name" value="INNER MEMBRANE PROTEIN"/>
    <property type="match status" value="1"/>
</dbReference>
<feature type="transmembrane region" description="Helical" evidence="6">
    <location>
        <begin position="720"/>
        <end position="743"/>
    </location>
</feature>
<evidence type="ECO:0000256" key="3">
    <source>
        <dbReference type="ARBA" id="ARBA00022692"/>
    </source>
</evidence>
<feature type="domain" description="ABC3 transporter permease C-terminal" evidence="7">
    <location>
        <begin position="726"/>
        <end position="840"/>
    </location>
</feature>
<evidence type="ECO:0000256" key="1">
    <source>
        <dbReference type="ARBA" id="ARBA00004651"/>
    </source>
</evidence>
<feature type="transmembrane region" description="Helical" evidence="6">
    <location>
        <begin position="270"/>
        <end position="294"/>
    </location>
</feature>
<evidence type="ECO:0000259" key="7">
    <source>
        <dbReference type="Pfam" id="PF02687"/>
    </source>
</evidence>
<feature type="transmembrane region" description="Helical" evidence="6">
    <location>
        <begin position="405"/>
        <end position="425"/>
    </location>
</feature>
<feature type="transmembrane region" description="Helical" evidence="6">
    <location>
        <begin position="364"/>
        <end position="384"/>
    </location>
</feature>
<feature type="transmembrane region" description="Helical" evidence="6">
    <location>
        <begin position="483"/>
        <end position="502"/>
    </location>
</feature>
<gene>
    <name evidence="8" type="ORF">MasN3_41550</name>
</gene>
<dbReference type="Pfam" id="PF02687">
    <property type="entry name" value="FtsX"/>
    <property type="match status" value="2"/>
</dbReference>
<dbReference type="InterPro" id="IPR038766">
    <property type="entry name" value="Membrane_comp_ABC_pdt"/>
</dbReference>
<evidence type="ECO:0000256" key="5">
    <source>
        <dbReference type="ARBA" id="ARBA00023136"/>
    </source>
</evidence>
<name>A0ABM8CBL6_9BURK</name>
<keyword evidence="3 6" id="KW-0812">Transmembrane</keyword>
<feature type="transmembrane region" description="Helical" evidence="6">
    <location>
        <begin position="810"/>
        <end position="832"/>
    </location>
</feature>
<organism evidence="8 9">
    <name type="scientific">Massilia varians</name>
    <dbReference type="NCBI Taxonomy" id="457921"/>
    <lineage>
        <taxon>Bacteria</taxon>
        <taxon>Pseudomonadati</taxon>
        <taxon>Pseudomonadota</taxon>
        <taxon>Betaproteobacteria</taxon>
        <taxon>Burkholderiales</taxon>
        <taxon>Oxalobacteraceae</taxon>
        <taxon>Telluria group</taxon>
        <taxon>Massilia</taxon>
    </lineage>
</organism>
<feature type="transmembrane region" description="Helical" evidence="6">
    <location>
        <begin position="775"/>
        <end position="798"/>
    </location>
</feature>
<dbReference type="InterPro" id="IPR003838">
    <property type="entry name" value="ABC3_permease_C"/>
</dbReference>
<evidence type="ECO:0000313" key="9">
    <source>
        <dbReference type="Proteomes" id="UP001163336"/>
    </source>
</evidence>
<keyword evidence="9" id="KW-1185">Reference proteome</keyword>
<feature type="transmembrane region" description="Helical" evidence="6">
    <location>
        <begin position="20"/>
        <end position="39"/>
    </location>
</feature>
<evidence type="ECO:0000256" key="2">
    <source>
        <dbReference type="ARBA" id="ARBA00022475"/>
    </source>
</evidence>
<keyword evidence="5 6" id="KW-0472">Membrane</keyword>
<dbReference type="PANTHER" id="PTHR30287">
    <property type="entry name" value="MEMBRANE COMPONENT OF PREDICTED ABC SUPERFAMILY METABOLITE UPTAKE TRANSPORTER"/>
    <property type="match status" value="1"/>
</dbReference>
<comment type="subcellular location">
    <subcellularLocation>
        <location evidence="1">Cell membrane</location>
        <topology evidence="1">Multi-pass membrane protein</topology>
    </subcellularLocation>
</comment>
<feature type="transmembrane region" description="Helical" evidence="6">
    <location>
        <begin position="315"/>
        <end position="344"/>
    </location>
</feature>
<sequence>MFIQSLRMTARDWRAGELRFLLVALIVAVSALSSVGFFVDRMRAGLNRDAHQLLGADLLVNADDPIQQRWRDEAARRGLLVAETAAFQSMAQAGEGEASMAQLAAVKAVSSRYPLRGQLSITTNPDDASRAVGQKTRDIPAPGTVWVDANLLPALRTEVGGTIQLGDKQFRIAQLIASEPDKGAGFSNFAPRVMLSLQDLPATGLVDAFSRVTYRLQVASTSRNDMSGVAAFEQWLRADIAKRNVRGVRIETLENGRPEMRATLDRADSFLSLVGLLSAMLAAVAVAMAARRFMQRHLDACAMLRCLGMTQNQVGALYLIEFAIVGLAGSILGVAVGFGAHFVLIQMIGNLLPPDLPPVSPLPALQGIATGLLLLVGFALPPVLQLRNVPHNRVIRREAASPQPLALATYGLGIGVFLALLLWQAGDTKLALMTAGGFLGGLSLFALVAWLGLRLLRQLRGASRKQSWRFAITSLQRRPGATVVQVVSLSLGLMALLLLTVVRGDLMSAWRTATPPDAPNRFIINIQPEQAQGVEQQLRAASVKNVFLYPMIRGRLTHINGQQLTRNSFQDGDARRLAEREFNLSTVAELPETNEIVAGKWYTDAPGVAEASVEQSLATRLGLKLGDVMRFDMAGMPVEAKVTSLRKLEWGSMRANFFVIINPQAMANAPKSFMTAFHLPEGGTGSAGKLTNSLTRAYPNLTVIDVSGIIRQLQDVLDQVVVAVEFLFMFTLASGVLVLYAALMGSQSERTREAGLLRALGATRGQLATAQRIEFVLVGGLSGVLAATGAAAMGWVLAEYVFKFPWKFEPQVWLAGMVVGAVCALVGGWLGLRSVLRQPPLQTLREA</sequence>
<evidence type="ECO:0000256" key="4">
    <source>
        <dbReference type="ARBA" id="ARBA00022989"/>
    </source>
</evidence>
<keyword evidence="4 6" id="KW-1133">Transmembrane helix</keyword>
<dbReference type="Proteomes" id="UP001163336">
    <property type="component" value="Chromosome"/>
</dbReference>
<evidence type="ECO:0000313" key="8">
    <source>
        <dbReference type="EMBL" id="BDT60661.1"/>
    </source>
</evidence>
<reference evidence="8" key="1">
    <citation type="submission" date="2022-11" db="EMBL/GenBank/DDBJ databases">
        <title>Isolation and characterization of PLA-degrading bacterium Massilia sp. from Antarctic soil.</title>
        <authorList>
            <person name="Sato K."/>
            <person name="Gomez-Fuentes C."/>
            <person name="Ahmad S.A."/>
            <person name="Zulkharnain A."/>
        </authorList>
    </citation>
    <scope>NUCLEOTIDE SEQUENCE</scope>
    <source>
        <strain evidence="8">N-3</strain>
    </source>
</reference>
<evidence type="ECO:0000256" key="6">
    <source>
        <dbReference type="SAM" id="Phobius"/>
    </source>
</evidence>
<dbReference type="RefSeq" id="WP_281909943.1">
    <property type="nucleotide sequence ID" value="NZ_AP026966.1"/>
</dbReference>
<protein>
    <submittedName>
        <fullName evidence="8">Inner membrane transport permease</fullName>
    </submittedName>
</protein>
<dbReference type="EMBL" id="AP026966">
    <property type="protein sequence ID" value="BDT60661.1"/>
    <property type="molecule type" value="Genomic_DNA"/>
</dbReference>